<feature type="domain" description="BD-FAE-like" evidence="2">
    <location>
        <begin position="28"/>
        <end position="212"/>
    </location>
</feature>
<evidence type="ECO:0000259" key="2">
    <source>
        <dbReference type="Pfam" id="PF20434"/>
    </source>
</evidence>
<reference evidence="4" key="1">
    <citation type="journal article" date="2019" name="Int. J. Syst. Evol. Microbiol.">
        <title>The Global Catalogue of Microorganisms (GCM) 10K type strain sequencing project: providing services to taxonomists for standard genome sequencing and annotation.</title>
        <authorList>
            <consortium name="The Broad Institute Genomics Platform"/>
            <consortium name="The Broad Institute Genome Sequencing Center for Infectious Disease"/>
            <person name="Wu L."/>
            <person name="Ma J."/>
        </authorList>
    </citation>
    <scope>NUCLEOTIDE SEQUENCE [LARGE SCALE GENOMIC DNA]</scope>
    <source>
        <strain evidence="4">CCM 8936</strain>
    </source>
</reference>
<keyword evidence="4" id="KW-1185">Reference proteome</keyword>
<dbReference type="InterPro" id="IPR050300">
    <property type="entry name" value="GDXG_lipolytic_enzyme"/>
</dbReference>
<dbReference type="Gene3D" id="3.40.50.1820">
    <property type="entry name" value="alpha/beta hydrolase"/>
    <property type="match status" value="1"/>
</dbReference>
<dbReference type="SUPFAM" id="SSF53474">
    <property type="entry name" value="alpha/beta-Hydrolases"/>
    <property type="match status" value="1"/>
</dbReference>
<accession>A0ABW4BT72</accession>
<evidence type="ECO:0000256" key="1">
    <source>
        <dbReference type="ARBA" id="ARBA00022801"/>
    </source>
</evidence>
<dbReference type="RefSeq" id="WP_125674891.1">
    <property type="nucleotide sequence ID" value="NZ_JBHTOI010000004.1"/>
</dbReference>
<evidence type="ECO:0000313" key="3">
    <source>
        <dbReference type="EMBL" id="MFD1417345.1"/>
    </source>
</evidence>
<proteinExistence type="predicted"/>
<organism evidence="3 4">
    <name type="scientific">Companilactobacillus keshanensis</name>
    <dbReference type="NCBI Taxonomy" id="2486003"/>
    <lineage>
        <taxon>Bacteria</taxon>
        <taxon>Bacillati</taxon>
        <taxon>Bacillota</taxon>
        <taxon>Bacilli</taxon>
        <taxon>Lactobacillales</taxon>
        <taxon>Lactobacillaceae</taxon>
        <taxon>Companilactobacillus</taxon>
    </lineage>
</organism>
<gene>
    <name evidence="3" type="ORF">ACFQ42_01025</name>
</gene>
<dbReference type="PANTHER" id="PTHR48081">
    <property type="entry name" value="AB HYDROLASE SUPERFAMILY PROTEIN C4A8.06C"/>
    <property type="match status" value="1"/>
</dbReference>
<evidence type="ECO:0000313" key="4">
    <source>
        <dbReference type="Proteomes" id="UP001597251"/>
    </source>
</evidence>
<name>A0ABW4BT72_9LACO</name>
<dbReference type="PANTHER" id="PTHR48081:SF6">
    <property type="entry name" value="PEPTIDASE S9 PROLYL OLIGOPEPTIDASE CATALYTIC DOMAIN-CONTAINING PROTEIN"/>
    <property type="match status" value="1"/>
</dbReference>
<dbReference type="GO" id="GO:0016787">
    <property type="term" value="F:hydrolase activity"/>
    <property type="evidence" value="ECO:0007669"/>
    <property type="project" value="UniProtKB-KW"/>
</dbReference>
<keyword evidence="1 3" id="KW-0378">Hydrolase</keyword>
<comment type="caution">
    <text evidence="3">The sequence shown here is derived from an EMBL/GenBank/DDBJ whole genome shotgun (WGS) entry which is preliminary data.</text>
</comment>
<dbReference type="EMBL" id="JBHTOI010000004">
    <property type="protein sequence ID" value="MFD1417345.1"/>
    <property type="molecule type" value="Genomic_DNA"/>
</dbReference>
<protein>
    <submittedName>
        <fullName evidence="3">Alpha/beta hydrolase</fullName>
    </submittedName>
</protein>
<sequence>MAKQQLEFKNSKFEIETYWLDPLGDYENEPKKPLAIICPGGAYKFIAGREAQPIALKFASEGIHAIVFDYPLISDERPVYPLVLQELATLLNWVKDQADMHNIDLDKVLLVGFSAGSHIVANFNTLMTNEKTRAKIFDEEIMVQPTANIIGYPVIDLTLGWPEEDWAMKISPDIFYWQAQEHLTQDSKPTFIWQTVTDQTVPVMNSFVYSQKMELLKIPYELHLFASGGHGSSLATYVTQEPGNEDNVNFANANWWELCINWLKVRNILPKN</sequence>
<dbReference type="InterPro" id="IPR049492">
    <property type="entry name" value="BD-FAE-like_dom"/>
</dbReference>
<dbReference type="Proteomes" id="UP001597251">
    <property type="component" value="Unassembled WGS sequence"/>
</dbReference>
<dbReference type="Pfam" id="PF20434">
    <property type="entry name" value="BD-FAE"/>
    <property type="match status" value="1"/>
</dbReference>
<dbReference type="InterPro" id="IPR029058">
    <property type="entry name" value="AB_hydrolase_fold"/>
</dbReference>